<dbReference type="KEGG" id="fae:FAES_2796"/>
<feature type="chain" id="PRO_5003630363" description="Exo-alpha-sialidase" evidence="1">
    <location>
        <begin position="21"/>
        <end position="247"/>
    </location>
</feature>
<dbReference type="SUPFAM" id="SSF110296">
    <property type="entry name" value="Oligoxyloglucan reducing end-specific cellobiohydrolase"/>
    <property type="match status" value="1"/>
</dbReference>
<dbReference type="Proteomes" id="UP000011058">
    <property type="component" value="Chromosome"/>
</dbReference>
<accession>I0K9K2</accession>
<feature type="signal peptide" evidence="1">
    <location>
        <begin position="1"/>
        <end position="20"/>
    </location>
</feature>
<dbReference type="PROSITE" id="PS51257">
    <property type="entry name" value="PROKAR_LIPOPROTEIN"/>
    <property type="match status" value="1"/>
</dbReference>
<evidence type="ECO:0000313" key="3">
    <source>
        <dbReference type="Proteomes" id="UP000011058"/>
    </source>
</evidence>
<dbReference type="CDD" id="cd15482">
    <property type="entry name" value="Sialidase_non-viral"/>
    <property type="match status" value="1"/>
</dbReference>
<evidence type="ECO:0000256" key="1">
    <source>
        <dbReference type="SAM" id="SignalP"/>
    </source>
</evidence>
<dbReference type="InterPro" id="IPR015943">
    <property type="entry name" value="WD40/YVTN_repeat-like_dom_sf"/>
</dbReference>
<dbReference type="Gene3D" id="2.130.10.10">
    <property type="entry name" value="YVTN repeat-like/Quinoprotein amine dehydrogenase"/>
    <property type="match status" value="1"/>
</dbReference>
<name>I0K9K2_9BACT</name>
<evidence type="ECO:0008006" key="4">
    <source>
        <dbReference type="Google" id="ProtNLM"/>
    </source>
</evidence>
<dbReference type="EMBL" id="HE796683">
    <property type="protein sequence ID" value="CCH00805.1"/>
    <property type="molecule type" value="Genomic_DNA"/>
</dbReference>
<reference evidence="2 3" key="1">
    <citation type="journal article" date="2012" name="J. Bacteriol.">
        <title>Genome Sequence of Fibrella aestuarina BUZ 2T, a Filamentous Marine Bacterium.</title>
        <authorList>
            <person name="Filippini M."/>
            <person name="Qi W."/>
            <person name="Blom J."/>
            <person name="Goesmann A."/>
            <person name="Smits T.H."/>
            <person name="Bagheri H.C."/>
        </authorList>
    </citation>
    <scope>NUCLEOTIDE SEQUENCE [LARGE SCALE GENOMIC DNA]</scope>
    <source>
        <strain evidence="3">BUZ 2T</strain>
    </source>
</reference>
<proteinExistence type="predicted"/>
<dbReference type="eggNOG" id="ENOG50336EH">
    <property type="taxonomic scope" value="Bacteria"/>
</dbReference>
<organism evidence="2 3">
    <name type="scientific">Fibrella aestuarina BUZ 2</name>
    <dbReference type="NCBI Taxonomy" id="1166018"/>
    <lineage>
        <taxon>Bacteria</taxon>
        <taxon>Pseudomonadati</taxon>
        <taxon>Bacteroidota</taxon>
        <taxon>Cytophagia</taxon>
        <taxon>Cytophagales</taxon>
        <taxon>Spirosomataceae</taxon>
        <taxon>Fibrella</taxon>
    </lineage>
</organism>
<sequence>MRKSGLLLLGLLAIASCVRNDTTPLVPSTPATNLFENADWIRLEIPTGREAYAIAGDIDQTLLVTTWTKAYYSSDRGKTWQVSKDFQGPIPGLYVRNDTTFALHARRYNREGSLLGAWDALYYSPDYGKSWEWYSKTYKNYLDEVKPIATIRSTNGIVYTIKQNSTPTAPGSNVATVNPSVIIRQEANTQNTIRFPFQHNLMNLYLDGKNRLYVAASGGTYQPETNSFFCCTDAMPAVVYVSKRPLP</sequence>
<protein>
    <recommendedName>
        <fullName evidence="4">Exo-alpha-sialidase</fullName>
    </recommendedName>
</protein>
<gene>
    <name evidence="2" type="ORF">FAES_2796</name>
</gene>
<evidence type="ECO:0000313" key="2">
    <source>
        <dbReference type="EMBL" id="CCH00805.1"/>
    </source>
</evidence>
<keyword evidence="1" id="KW-0732">Signal</keyword>
<keyword evidence="3" id="KW-1185">Reference proteome</keyword>
<dbReference type="HOGENOM" id="CLU_1193286_0_0_10"/>
<dbReference type="AlphaFoldDB" id="I0K9K2"/>